<dbReference type="PANTHER" id="PTHR46082">
    <property type="entry name" value="ATP/GTP-BINDING PROTEIN-RELATED"/>
    <property type="match status" value="1"/>
</dbReference>
<feature type="non-terminal residue" evidence="1">
    <location>
        <position position="103"/>
    </location>
</feature>
<reference evidence="1 2" key="1">
    <citation type="journal article" date="2019" name="Nat. Ecol. Evol.">
        <title>Megaphylogeny resolves global patterns of mushroom evolution.</title>
        <authorList>
            <person name="Varga T."/>
            <person name="Krizsan K."/>
            <person name="Foldi C."/>
            <person name="Dima B."/>
            <person name="Sanchez-Garcia M."/>
            <person name="Sanchez-Ramirez S."/>
            <person name="Szollosi G.J."/>
            <person name="Szarkandi J.G."/>
            <person name="Papp V."/>
            <person name="Albert L."/>
            <person name="Andreopoulos W."/>
            <person name="Angelini C."/>
            <person name="Antonin V."/>
            <person name="Barry K.W."/>
            <person name="Bougher N.L."/>
            <person name="Buchanan P."/>
            <person name="Buyck B."/>
            <person name="Bense V."/>
            <person name="Catcheside P."/>
            <person name="Chovatia M."/>
            <person name="Cooper J."/>
            <person name="Damon W."/>
            <person name="Desjardin D."/>
            <person name="Finy P."/>
            <person name="Geml J."/>
            <person name="Haridas S."/>
            <person name="Hughes K."/>
            <person name="Justo A."/>
            <person name="Karasinski D."/>
            <person name="Kautmanova I."/>
            <person name="Kiss B."/>
            <person name="Kocsube S."/>
            <person name="Kotiranta H."/>
            <person name="LaButti K.M."/>
            <person name="Lechner B.E."/>
            <person name="Liimatainen K."/>
            <person name="Lipzen A."/>
            <person name="Lukacs Z."/>
            <person name="Mihaltcheva S."/>
            <person name="Morgado L.N."/>
            <person name="Niskanen T."/>
            <person name="Noordeloos M.E."/>
            <person name="Ohm R.A."/>
            <person name="Ortiz-Santana B."/>
            <person name="Ovrebo C."/>
            <person name="Racz N."/>
            <person name="Riley R."/>
            <person name="Savchenko A."/>
            <person name="Shiryaev A."/>
            <person name="Soop K."/>
            <person name="Spirin V."/>
            <person name="Szebenyi C."/>
            <person name="Tomsovsky M."/>
            <person name="Tulloss R.E."/>
            <person name="Uehling J."/>
            <person name="Grigoriev I.V."/>
            <person name="Vagvolgyi C."/>
            <person name="Papp T."/>
            <person name="Martin F.M."/>
            <person name="Miettinen O."/>
            <person name="Hibbett D.S."/>
            <person name="Nagy L.G."/>
        </authorList>
    </citation>
    <scope>NUCLEOTIDE SEQUENCE [LARGE SCALE GENOMIC DNA]</scope>
    <source>
        <strain evidence="1 2">CBS 309.79</strain>
    </source>
</reference>
<dbReference type="OrthoDB" id="539810at2759"/>
<dbReference type="PANTHER" id="PTHR46082:SF6">
    <property type="entry name" value="AAA+ ATPASE DOMAIN-CONTAINING PROTEIN-RELATED"/>
    <property type="match status" value="1"/>
</dbReference>
<proteinExistence type="predicted"/>
<dbReference type="EMBL" id="ML178861">
    <property type="protein sequence ID" value="TFK96375.1"/>
    <property type="molecule type" value="Genomic_DNA"/>
</dbReference>
<keyword evidence="2" id="KW-1185">Reference proteome</keyword>
<evidence type="ECO:0008006" key="3">
    <source>
        <dbReference type="Google" id="ProtNLM"/>
    </source>
</evidence>
<dbReference type="Gene3D" id="1.25.40.10">
    <property type="entry name" value="Tetratricopeptide repeat domain"/>
    <property type="match status" value="1"/>
</dbReference>
<dbReference type="Proteomes" id="UP000305067">
    <property type="component" value="Unassembled WGS sequence"/>
</dbReference>
<dbReference type="InterPro" id="IPR011990">
    <property type="entry name" value="TPR-like_helical_dom_sf"/>
</dbReference>
<sequence>LGPQHPDTIWAADILAGLCSAEGRHIEAERNLREVLKKRQQKLGPDHPVPLTTMGNLAITLGRPAPCEEAELMGRELLEKTILLFGPAHLKTDRPLSILAETL</sequence>
<evidence type="ECO:0000313" key="2">
    <source>
        <dbReference type="Proteomes" id="UP000305067"/>
    </source>
</evidence>
<accession>A0A5C3Q2Q8</accession>
<dbReference type="InterPro" id="IPR053137">
    <property type="entry name" value="NLR-like"/>
</dbReference>
<dbReference type="SUPFAM" id="SSF48452">
    <property type="entry name" value="TPR-like"/>
    <property type="match status" value="1"/>
</dbReference>
<name>A0A5C3Q2Q8_9AGAR</name>
<organism evidence="1 2">
    <name type="scientific">Pterulicium gracile</name>
    <dbReference type="NCBI Taxonomy" id="1884261"/>
    <lineage>
        <taxon>Eukaryota</taxon>
        <taxon>Fungi</taxon>
        <taxon>Dikarya</taxon>
        <taxon>Basidiomycota</taxon>
        <taxon>Agaricomycotina</taxon>
        <taxon>Agaricomycetes</taxon>
        <taxon>Agaricomycetidae</taxon>
        <taxon>Agaricales</taxon>
        <taxon>Pleurotineae</taxon>
        <taxon>Pterulaceae</taxon>
        <taxon>Pterulicium</taxon>
    </lineage>
</organism>
<dbReference type="Pfam" id="PF13424">
    <property type="entry name" value="TPR_12"/>
    <property type="match status" value="1"/>
</dbReference>
<dbReference type="AlphaFoldDB" id="A0A5C3Q2Q8"/>
<evidence type="ECO:0000313" key="1">
    <source>
        <dbReference type="EMBL" id="TFK96375.1"/>
    </source>
</evidence>
<feature type="non-terminal residue" evidence="1">
    <location>
        <position position="1"/>
    </location>
</feature>
<protein>
    <recommendedName>
        <fullName evidence="3">Tetratricopeptide repeat-domain-containing protein</fullName>
    </recommendedName>
</protein>
<gene>
    <name evidence="1" type="ORF">BDV98DRAFT_486267</name>
</gene>
<dbReference type="STRING" id="1884261.A0A5C3Q2Q8"/>